<dbReference type="AlphaFoldDB" id="A0A024TMN0"/>
<dbReference type="Pfam" id="PF00027">
    <property type="entry name" value="cNMP_binding"/>
    <property type="match status" value="1"/>
</dbReference>
<proteinExistence type="predicted"/>
<dbReference type="SUPFAM" id="SSF51206">
    <property type="entry name" value="cAMP-binding domain-like"/>
    <property type="match status" value="2"/>
</dbReference>
<reference evidence="3" key="1">
    <citation type="submission" date="2013-12" db="EMBL/GenBank/DDBJ databases">
        <title>The Genome Sequence of Aphanomyces invadans NJM9701.</title>
        <authorList>
            <consortium name="The Broad Institute Genomics Platform"/>
            <person name="Russ C."/>
            <person name="Tyler B."/>
            <person name="van West P."/>
            <person name="Dieguez-Uribeondo J."/>
            <person name="Young S.K."/>
            <person name="Zeng Q."/>
            <person name="Gargeya S."/>
            <person name="Fitzgerald M."/>
            <person name="Abouelleil A."/>
            <person name="Alvarado L."/>
            <person name="Chapman S.B."/>
            <person name="Gainer-Dewar J."/>
            <person name="Goldberg J."/>
            <person name="Griggs A."/>
            <person name="Gujja S."/>
            <person name="Hansen M."/>
            <person name="Howarth C."/>
            <person name="Imamovic A."/>
            <person name="Ireland A."/>
            <person name="Larimer J."/>
            <person name="McCowan C."/>
            <person name="Murphy C."/>
            <person name="Pearson M."/>
            <person name="Poon T.W."/>
            <person name="Priest M."/>
            <person name="Roberts A."/>
            <person name="Saif S."/>
            <person name="Shea T."/>
            <person name="Sykes S."/>
            <person name="Wortman J."/>
            <person name="Nusbaum C."/>
            <person name="Birren B."/>
        </authorList>
    </citation>
    <scope>NUCLEOTIDE SEQUENCE [LARGE SCALE GENOMIC DNA]</scope>
    <source>
        <strain evidence="3">NJM9701</strain>
    </source>
</reference>
<dbReference type="SUPFAM" id="SSF49879">
    <property type="entry name" value="SMAD/FHA domain"/>
    <property type="match status" value="2"/>
</dbReference>
<dbReference type="eggNOG" id="ENOG502R334">
    <property type="taxonomic scope" value="Eukaryota"/>
</dbReference>
<evidence type="ECO:0000259" key="2">
    <source>
        <dbReference type="PROSITE" id="PS50042"/>
    </source>
</evidence>
<feature type="region of interest" description="Disordered" evidence="1">
    <location>
        <begin position="755"/>
        <end position="777"/>
    </location>
</feature>
<protein>
    <recommendedName>
        <fullName evidence="2">Cyclic nucleotide-binding domain-containing protein</fullName>
    </recommendedName>
</protein>
<feature type="domain" description="Cyclic nucleotide-binding" evidence="2">
    <location>
        <begin position="490"/>
        <end position="563"/>
    </location>
</feature>
<sequence>MSSDGDEPRPPESTFRRISMRPRIFSRKVAVLSNSSHDFRVLQSSSLLTLMSKYSNENLLRRRPLCATDGTNTWLLANGTIGSLHGGDTVIHISGLAHRHAQITSKHDSYYIQSSPNCMTYLKLPFGTGRRGFPISVGDTIEMGRGFVVRVVEMEVKRVPVVEKTDKPPPPPKETQFGQAVDIRTHVCIRNLAQQTKLTKTATILEPSKLVLQLHHREPNDVVRVVTSPKHTLWFGSLHSSDIICPTLERLHAKIEFDGQRYILMDFSNETRIVVGEIPVQIVADDVLVVGDNQFKIIEFKDDALSTPVLDIQILRVSTRKHSHTKKYMPIRLDLPPNKLLHVGRSPQCNITLSNYTMKLVQFSILYENDRVWVMPLNGTLNQGLYRLLSRRERQHEETVNGTVVPVVSTTSPAVQLHKDSVFKIGCSEIEVVYVKHQPSSVSPDTQDQMNDRYSILQNLPWFLLSQNLPGFFAETGHLASHCKVQTVAAGEYIYGEGDDATRAFVVMRGSVLLFRSKDSGTDKCYIESVERGGSFGEIAITKPHAKYTTNALARCNVVCMVIVARDWADFCAPYRDLYLLPLQHGLHETTLVEALAALPYMNQMSPALQQRVALKMTRKSFPPHSSLYHDPCRIFFVSQGTIEIKFDDDVIEVHSTTFLFDRATHTVPSLVDITAIDDVECLVLSAEDYANTIGLTLQHRRVEHPLAFITAFDTTPQHDSSMKKATIRTESLTMAKPKRKSSLIRAKELWTGVATEDEVQESPRQEPPILAPPTDSWRQKKRNAAMLQSRIEYLNMEPSIESALVLYVLAGPNRGDVHIVRNSLTIGNALGQSTMKIRDQALCGQHAQIFHRDGTLVRPRTHCLNDGT</sequence>
<dbReference type="InterPro" id="IPR000595">
    <property type="entry name" value="cNMP-bd_dom"/>
</dbReference>
<evidence type="ECO:0000256" key="1">
    <source>
        <dbReference type="SAM" id="MobiDB-lite"/>
    </source>
</evidence>
<dbReference type="Gene3D" id="2.60.120.10">
    <property type="entry name" value="Jelly Rolls"/>
    <property type="match status" value="2"/>
</dbReference>
<dbReference type="InterPro" id="IPR008984">
    <property type="entry name" value="SMAD_FHA_dom_sf"/>
</dbReference>
<dbReference type="InterPro" id="IPR014710">
    <property type="entry name" value="RmlC-like_jellyroll"/>
</dbReference>
<name>A0A024TMN0_9STRA</name>
<evidence type="ECO:0000313" key="3">
    <source>
        <dbReference type="EMBL" id="ETV94612.1"/>
    </source>
</evidence>
<dbReference type="SMART" id="SM00100">
    <property type="entry name" value="cNMP"/>
    <property type="match status" value="1"/>
</dbReference>
<dbReference type="VEuPathDB" id="FungiDB:H310_11873"/>
<dbReference type="GeneID" id="20088923"/>
<dbReference type="CDD" id="cd00038">
    <property type="entry name" value="CAP_ED"/>
    <property type="match status" value="2"/>
</dbReference>
<gene>
    <name evidence="3" type="ORF">H310_11873</name>
</gene>
<organism evidence="3">
    <name type="scientific">Aphanomyces invadans</name>
    <dbReference type="NCBI Taxonomy" id="157072"/>
    <lineage>
        <taxon>Eukaryota</taxon>
        <taxon>Sar</taxon>
        <taxon>Stramenopiles</taxon>
        <taxon>Oomycota</taxon>
        <taxon>Saprolegniomycetes</taxon>
        <taxon>Saprolegniales</taxon>
        <taxon>Verrucalvaceae</taxon>
        <taxon>Aphanomyces</taxon>
    </lineage>
</organism>
<dbReference type="PROSITE" id="PS50042">
    <property type="entry name" value="CNMP_BINDING_3"/>
    <property type="match status" value="1"/>
</dbReference>
<dbReference type="OrthoDB" id="687730at2759"/>
<accession>A0A024TMN0</accession>
<dbReference type="InterPro" id="IPR018490">
    <property type="entry name" value="cNMP-bd_dom_sf"/>
</dbReference>
<dbReference type="EMBL" id="KI913985">
    <property type="protein sequence ID" value="ETV94612.1"/>
    <property type="molecule type" value="Genomic_DNA"/>
</dbReference>
<dbReference type="RefSeq" id="XP_008876927.1">
    <property type="nucleotide sequence ID" value="XM_008878705.1"/>
</dbReference>
<dbReference type="CDD" id="cd00060">
    <property type="entry name" value="FHA"/>
    <property type="match status" value="2"/>
</dbReference>